<evidence type="ECO:0000313" key="2">
    <source>
        <dbReference type="Proteomes" id="UP000481583"/>
    </source>
</evidence>
<proteinExistence type="predicted"/>
<protein>
    <submittedName>
        <fullName evidence="1">Uncharacterized protein</fullName>
    </submittedName>
</protein>
<dbReference type="RefSeq" id="WP_165236187.1">
    <property type="nucleotide sequence ID" value="NZ_JAAKZV010000038.1"/>
</dbReference>
<organism evidence="1 2">
    <name type="scientific">Streptomyces coryli</name>
    <dbReference type="NCBI Taxonomy" id="1128680"/>
    <lineage>
        <taxon>Bacteria</taxon>
        <taxon>Bacillati</taxon>
        <taxon>Actinomycetota</taxon>
        <taxon>Actinomycetes</taxon>
        <taxon>Kitasatosporales</taxon>
        <taxon>Streptomycetaceae</taxon>
        <taxon>Streptomyces</taxon>
    </lineage>
</organism>
<dbReference type="Proteomes" id="UP000481583">
    <property type="component" value="Unassembled WGS sequence"/>
</dbReference>
<gene>
    <name evidence="1" type="ORF">G5C51_11795</name>
</gene>
<reference evidence="1 2" key="1">
    <citation type="submission" date="2020-02" db="EMBL/GenBank/DDBJ databases">
        <title>Whole-genome analyses of novel actinobacteria.</title>
        <authorList>
            <person name="Sahin N."/>
        </authorList>
    </citation>
    <scope>NUCLEOTIDE SEQUENCE [LARGE SCALE GENOMIC DNA]</scope>
    <source>
        <strain evidence="1 2">A7024</strain>
    </source>
</reference>
<evidence type="ECO:0000313" key="1">
    <source>
        <dbReference type="EMBL" id="NGN64583.1"/>
    </source>
</evidence>
<accession>A0A6G4TXP4</accession>
<dbReference type="EMBL" id="JAAKZV010000038">
    <property type="protein sequence ID" value="NGN64583.1"/>
    <property type="molecule type" value="Genomic_DNA"/>
</dbReference>
<keyword evidence="2" id="KW-1185">Reference proteome</keyword>
<sequence>MQGTTAELVAAAQAYRRLLQTARAVLDAWGDTPMAAMLLAEPMAEADAALAAAGLAGNEAEFFAMAGLAGEGEEAGTAGIGAGP</sequence>
<dbReference type="AlphaFoldDB" id="A0A6G4TXP4"/>
<comment type="caution">
    <text evidence="1">The sequence shown here is derived from an EMBL/GenBank/DDBJ whole genome shotgun (WGS) entry which is preliminary data.</text>
</comment>
<name>A0A6G4TXP4_9ACTN</name>